<name>A0A059ZWF9_ACICK</name>
<evidence type="ECO:0000256" key="9">
    <source>
        <dbReference type="PROSITE-ProRule" id="PRU01373"/>
    </source>
</evidence>
<keyword evidence="8 9" id="KW-0961">Cell wall biogenesis/degradation</keyword>
<dbReference type="Proteomes" id="UP000005522">
    <property type="component" value="Chromosome"/>
</dbReference>
<dbReference type="CDD" id="cd16913">
    <property type="entry name" value="YkuD_like"/>
    <property type="match status" value="1"/>
</dbReference>
<dbReference type="Gene3D" id="2.40.440.10">
    <property type="entry name" value="L,D-transpeptidase catalytic domain-like"/>
    <property type="match status" value="1"/>
</dbReference>
<evidence type="ECO:0000256" key="8">
    <source>
        <dbReference type="ARBA" id="ARBA00023316"/>
    </source>
</evidence>
<evidence type="ECO:0000313" key="13">
    <source>
        <dbReference type="Proteomes" id="UP000005522"/>
    </source>
</evidence>
<dbReference type="InterPro" id="IPR050979">
    <property type="entry name" value="LD-transpeptidase"/>
</dbReference>
<keyword evidence="7 9" id="KW-0573">Peptidoglycan synthesis</keyword>
<feature type="active site" description="Proton donor/acceptor" evidence="9">
    <location>
        <position position="192"/>
    </location>
</feature>
<feature type="active site" description="Nucleophile" evidence="9">
    <location>
        <position position="208"/>
    </location>
</feature>
<keyword evidence="6 9" id="KW-0133">Cell shape</keyword>
<keyword evidence="4" id="KW-0808">Transferase</keyword>
<dbReference type="EMBL" id="CP005986">
    <property type="protein sequence ID" value="AIA54296.1"/>
    <property type="molecule type" value="Genomic_DNA"/>
</dbReference>
<dbReference type="RefSeq" id="WP_004870479.1">
    <property type="nucleotide sequence ID" value="NZ_CP005986.1"/>
</dbReference>
<dbReference type="eggNOG" id="COG1376">
    <property type="taxonomic scope" value="Bacteria"/>
</dbReference>
<dbReference type="AlphaFoldDB" id="A0A059ZWF9"/>
<keyword evidence="5" id="KW-0378">Hydrolase</keyword>
<evidence type="ECO:0000259" key="11">
    <source>
        <dbReference type="PROSITE" id="PS52029"/>
    </source>
</evidence>
<reference evidence="12 13" key="1">
    <citation type="journal article" date="2009" name="J. Bacteriol.">
        <title>Draft genome sequence of the extremely acidophilic bacterium Acidithiobacillus caldus ATCC 51756 reveals metabolic versatility in the genus Acidithiobacillus.</title>
        <authorList>
            <person name="Valdes J."/>
            <person name="Quatrini R."/>
            <person name="Hallberg K."/>
            <person name="Dopson M."/>
            <person name="Valenzuela P.D."/>
            <person name="Holmes D.S."/>
        </authorList>
    </citation>
    <scope>NUCLEOTIDE SEQUENCE [LARGE SCALE GENOMIC DNA]</scope>
    <source>
        <strain evidence="13">ATCC 51756 / DSM 8584 / KU</strain>
    </source>
</reference>
<protein>
    <submittedName>
        <fullName evidence="12">ErfK/YbiS/YcfS/YnhG family protein</fullName>
    </submittedName>
</protein>
<evidence type="ECO:0000256" key="6">
    <source>
        <dbReference type="ARBA" id="ARBA00022960"/>
    </source>
</evidence>
<dbReference type="InterPro" id="IPR005490">
    <property type="entry name" value="LD_TPept_cat_dom"/>
</dbReference>
<evidence type="ECO:0000256" key="7">
    <source>
        <dbReference type="ARBA" id="ARBA00022984"/>
    </source>
</evidence>
<dbReference type="KEGG" id="acz:Acaty_c0406"/>
<dbReference type="PROSITE" id="PS52029">
    <property type="entry name" value="LD_TPASE"/>
    <property type="match status" value="1"/>
</dbReference>
<dbReference type="GO" id="GO:0008360">
    <property type="term" value="P:regulation of cell shape"/>
    <property type="evidence" value="ECO:0007669"/>
    <property type="project" value="UniProtKB-UniRule"/>
</dbReference>
<dbReference type="PANTHER" id="PTHR30582">
    <property type="entry name" value="L,D-TRANSPEPTIDASE"/>
    <property type="match status" value="1"/>
</dbReference>
<feature type="domain" description="L,D-TPase catalytic" evidence="11">
    <location>
        <begin position="95"/>
        <end position="232"/>
    </location>
</feature>
<evidence type="ECO:0000256" key="3">
    <source>
        <dbReference type="ARBA" id="ARBA00022676"/>
    </source>
</evidence>
<dbReference type="HOGENOM" id="CLU_046834_1_0_6"/>
<dbReference type="GO" id="GO:0071972">
    <property type="term" value="F:peptidoglycan L,D-transpeptidase activity"/>
    <property type="evidence" value="ECO:0007669"/>
    <property type="project" value="TreeGrafter"/>
</dbReference>
<keyword evidence="10" id="KW-0732">Signal</keyword>
<dbReference type="GO" id="GO:0018104">
    <property type="term" value="P:peptidoglycan-protein cross-linking"/>
    <property type="evidence" value="ECO:0007669"/>
    <property type="project" value="TreeGrafter"/>
</dbReference>
<proteinExistence type="inferred from homology"/>
<keyword evidence="3" id="KW-0328">Glycosyltransferase</keyword>
<accession>A0A059ZWF9</accession>
<dbReference type="CDD" id="cd00118">
    <property type="entry name" value="LysM"/>
    <property type="match status" value="1"/>
</dbReference>
<evidence type="ECO:0000313" key="12">
    <source>
        <dbReference type="EMBL" id="AIA54296.1"/>
    </source>
</evidence>
<dbReference type="InterPro" id="IPR038063">
    <property type="entry name" value="Transpep_catalytic_dom"/>
</dbReference>
<dbReference type="GO" id="GO:0016757">
    <property type="term" value="F:glycosyltransferase activity"/>
    <property type="evidence" value="ECO:0007669"/>
    <property type="project" value="UniProtKB-KW"/>
</dbReference>
<organism evidence="12 13">
    <name type="scientific">Acidithiobacillus caldus (strain ATCC 51756 / DSM 8584 / KU)</name>
    <dbReference type="NCBI Taxonomy" id="637389"/>
    <lineage>
        <taxon>Bacteria</taxon>
        <taxon>Pseudomonadati</taxon>
        <taxon>Pseudomonadota</taxon>
        <taxon>Acidithiobacillia</taxon>
        <taxon>Acidithiobacillales</taxon>
        <taxon>Acidithiobacillaceae</taxon>
        <taxon>Acidithiobacillus</taxon>
    </lineage>
</organism>
<comment type="similarity">
    <text evidence="2">Belongs to the YkuD family.</text>
</comment>
<evidence type="ECO:0000256" key="2">
    <source>
        <dbReference type="ARBA" id="ARBA00005992"/>
    </source>
</evidence>
<dbReference type="PANTHER" id="PTHR30582:SF24">
    <property type="entry name" value="L,D-TRANSPEPTIDASE ERFK_SRFK-RELATED"/>
    <property type="match status" value="1"/>
</dbReference>
<dbReference type="GO" id="GO:0005576">
    <property type="term" value="C:extracellular region"/>
    <property type="evidence" value="ECO:0007669"/>
    <property type="project" value="TreeGrafter"/>
</dbReference>
<sequence length="306" mass="33184">MDVVIRITLLLIGLCAATSIAAAEFPLPPPPDNLIGSLGYTDARYEDTLIDIARRHDIGYDQIRLANPKVDPWLPGAGTPVLIPGETILPDAPRQGIVINLAAMRLFYYPEGKNGKVVVSYPLGIGREGWRTPLGKTQVTGKVKDPTWTPPASIRAEHAEKGEILPDVVPAGPQNPLGQYALRLGWPGYLIHGTDKPWGVGMRVSHGCIRLYPEDIAKLFAAVPAGTPVTVVNQPWLWGRRGDHVYLQIYPVLDDDSDPAELEAKFMLWLKESAPAGIYLEPSEALTLLHKAEGVPVLVGILPAAS</sequence>
<dbReference type="InterPro" id="IPR018392">
    <property type="entry name" value="LysM"/>
</dbReference>
<evidence type="ECO:0000256" key="1">
    <source>
        <dbReference type="ARBA" id="ARBA00004752"/>
    </source>
</evidence>
<dbReference type="GO" id="GO:0071555">
    <property type="term" value="P:cell wall organization"/>
    <property type="evidence" value="ECO:0007669"/>
    <property type="project" value="UniProtKB-UniRule"/>
</dbReference>
<dbReference type="Pfam" id="PF03734">
    <property type="entry name" value="YkuD"/>
    <property type="match status" value="1"/>
</dbReference>
<dbReference type="UniPathway" id="UPA00219"/>
<evidence type="ECO:0000256" key="5">
    <source>
        <dbReference type="ARBA" id="ARBA00022801"/>
    </source>
</evidence>
<dbReference type="SUPFAM" id="SSF141523">
    <property type="entry name" value="L,D-transpeptidase catalytic domain-like"/>
    <property type="match status" value="1"/>
</dbReference>
<evidence type="ECO:0000256" key="4">
    <source>
        <dbReference type="ARBA" id="ARBA00022679"/>
    </source>
</evidence>
<dbReference type="GeneID" id="92930423"/>
<feature type="chain" id="PRO_5001581987" evidence="10">
    <location>
        <begin position="22"/>
        <end position="306"/>
    </location>
</feature>
<evidence type="ECO:0000256" key="10">
    <source>
        <dbReference type="SAM" id="SignalP"/>
    </source>
</evidence>
<gene>
    <name evidence="12" type="ORF">Acaty_c0406</name>
</gene>
<feature type="signal peptide" evidence="10">
    <location>
        <begin position="1"/>
        <end position="21"/>
    </location>
</feature>
<comment type="pathway">
    <text evidence="1 9">Cell wall biogenesis; peptidoglycan biosynthesis.</text>
</comment>